<dbReference type="Gene3D" id="1.20.970.10">
    <property type="entry name" value="Transferase, Pyrimidine Nucleoside Phosphorylase, Chain C"/>
    <property type="match status" value="1"/>
</dbReference>
<gene>
    <name evidence="4" type="primary">ybiB</name>
    <name evidence="4" type="ORF">GPA27_04130</name>
</gene>
<feature type="domain" description="Glycosyl transferase family 3 N-terminal" evidence="3">
    <location>
        <begin position="5"/>
        <end position="66"/>
    </location>
</feature>
<keyword evidence="1" id="KW-0328">Glycosyltransferase</keyword>
<protein>
    <submittedName>
        <fullName evidence="4">DNA-binding protein YbiB</fullName>
    </submittedName>
</protein>
<dbReference type="GO" id="GO:0003677">
    <property type="term" value="F:DNA binding"/>
    <property type="evidence" value="ECO:0007669"/>
    <property type="project" value="UniProtKB-KW"/>
</dbReference>
<dbReference type="PANTHER" id="PTHR43285">
    <property type="entry name" value="ANTHRANILATE PHOSPHORIBOSYLTRANSFERASE"/>
    <property type="match status" value="1"/>
</dbReference>
<evidence type="ECO:0000256" key="1">
    <source>
        <dbReference type="ARBA" id="ARBA00022676"/>
    </source>
</evidence>
<evidence type="ECO:0000313" key="5">
    <source>
        <dbReference type="Proteomes" id="UP000634522"/>
    </source>
</evidence>
<dbReference type="PANTHER" id="PTHR43285:SF4">
    <property type="entry name" value="TRANSFERASE"/>
    <property type="match status" value="1"/>
</dbReference>
<dbReference type="EMBL" id="WTVS01000005">
    <property type="protein sequence ID" value="NMF96579.1"/>
    <property type="molecule type" value="Genomic_DNA"/>
</dbReference>
<evidence type="ECO:0000259" key="3">
    <source>
        <dbReference type="Pfam" id="PF02885"/>
    </source>
</evidence>
<dbReference type="Proteomes" id="UP000634522">
    <property type="component" value="Unassembled WGS sequence"/>
</dbReference>
<reference evidence="4 5" key="1">
    <citation type="submission" date="2019-12" db="EMBL/GenBank/DDBJ databases">
        <title>Comparative genomics gives insights into the taxonomy of the Azoarcus-Aromatoleum group and reveals separate origins of nif in the plant-associated Azoarcus and non-plant-associated Aromatoleum sub-groups.</title>
        <authorList>
            <person name="Lafos M."/>
            <person name="Maluk M."/>
            <person name="Batista M."/>
            <person name="Junghare M."/>
            <person name="Carmona M."/>
            <person name="Faoro H."/>
            <person name="Cruz L.M."/>
            <person name="Battistoni F."/>
            <person name="De Souza E."/>
            <person name="Pedrosa F."/>
            <person name="Chen W.-M."/>
            <person name="Poole P.S."/>
            <person name="Dixon R.A."/>
            <person name="James E.K."/>
        </authorList>
    </citation>
    <scope>NUCLEOTIDE SEQUENCE [LARGE SCALE GENOMIC DNA]</scope>
    <source>
        <strain evidence="4 5">T</strain>
    </source>
</reference>
<dbReference type="SUPFAM" id="SSF47648">
    <property type="entry name" value="Nucleoside phosphorylase/phosphoribosyltransferase N-terminal domain"/>
    <property type="match status" value="1"/>
</dbReference>
<dbReference type="SUPFAM" id="SSF52418">
    <property type="entry name" value="Nucleoside phosphorylase/phosphoribosyltransferase catalytic domain"/>
    <property type="match status" value="1"/>
</dbReference>
<keyword evidence="2" id="KW-0808">Transferase</keyword>
<dbReference type="InterPro" id="IPR017459">
    <property type="entry name" value="Glycosyl_Trfase_fam3_N_dom"/>
</dbReference>
<name>A0ABX1NBE6_9RHOO</name>
<comment type="caution">
    <text evidence="4">The sequence shown here is derived from an EMBL/GenBank/DDBJ whole genome shotgun (WGS) entry which is preliminary data.</text>
</comment>
<dbReference type="Pfam" id="PF02885">
    <property type="entry name" value="Glycos_trans_3N"/>
    <property type="match status" value="1"/>
</dbReference>
<organism evidence="4 5">
    <name type="scientific">Aromatoleum toluolicum</name>
    <dbReference type="NCBI Taxonomy" id="90060"/>
    <lineage>
        <taxon>Bacteria</taxon>
        <taxon>Pseudomonadati</taxon>
        <taxon>Pseudomonadota</taxon>
        <taxon>Betaproteobacteria</taxon>
        <taxon>Rhodocyclales</taxon>
        <taxon>Rhodocyclaceae</taxon>
        <taxon>Aromatoleum</taxon>
    </lineage>
</organism>
<dbReference type="InterPro" id="IPR035902">
    <property type="entry name" value="Nuc_phospho_transferase"/>
</dbReference>
<proteinExistence type="predicted"/>
<evidence type="ECO:0000256" key="2">
    <source>
        <dbReference type="ARBA" id="ARBA00022679"/>
    </source>
</evidence>
<sequence length="306" mass="33013">MTYAPIIKEIGRGAKGARDLDAAQAEQLFGDMLDGKVPDLELGAIVISLRIKSESRDELLGFKRAIDTRCPQLAVPPGPRCVILPTYNGARRQANLMPLVALLLAREGVPVLIQGRHDFESRVSPFELLAALAIHPALGIGDAHRELAEKRIACLRLDELLPGLDHLLALRLRLGVRGSGHTMAKLVDPCLGRSVRVVAVTHPEYLERMHEFLVADGGRAVLMRGTEGEAYANPRRRPAMQVFRDGLAELGWPAEEGGAPPLEGLPDAPAVEENAALIRAMLAGKIPVPQPVLDQAALLVQLATEA</sequence>
<dbReference type="InterPro" id="IPR005940">
    <property type="entry name" value="Anthranilate_Pribosyl_Tfrase"/>
</dbReference>
<evidence type="ECO:0000313" key="4">
    <source>
        <dbReference type="EMBL" id="NMF96579.1"/>
    </source>
</evidence>
<dbReference type="RefSeq" id="WP_169138081.1">
    <property type="nucleotide sequence ID" value="NZ_WTVS01000005.1"/>
</dbReference>
<dbReference type="NCBIfam" id="NF006005">
    <property type="entry name" value="PRK08136.1"/>
    <property type="match status" value="1"/>
</dbReference>
<keyword evidence="4" id="KW-0238">DNA-binding</keyword>
<keyword evidence="5" id="KW-1185">Reference proteome</keyword>
<accession>A0ABX1NBE6</accession>
<dbReference type="InterPro" id="IPR036320">
    <property type="entry name" value="Glycosyl_Trfase_fam3_N_dom_sf"/>
</dbReference>
<dbReference type="Gene3D" id="3.40.1030.10">
    <property type="entry name" value="Nucleoside phosphorylase/phosphoribosyltransferase catalytic domain"/>
    <property type="match status" value="1"/>
</dbReference>